<dbReference type="InterPro" id="IPR000488">
    <property type="entry name" value="Death_dom"/>
</dbReference>
<dbReference type="Gene3D" id="1.10.533.10">
    <property type="entry name" value="Death Domain, Fas"/>
    <property type="match status" value="1"/>
</dbReference>
<feature type="compositionally biased region" description="Basic and acidic residues" evidence="1">
    <location>
        <begin position="142"/>
        <end position="160"/>
    </location>
</feature>
<sequence>MSDFEDYSEEISQRKEALSDECLSCCVTADTLVYDGLTLFYDELTETCLGRDWRKLAGKLLTPPPTRATIKKLSKCENPARELLQTWVSQSDVPETFDSLIETMVECKLYSACDELLDFLQNSPLDLLERCEKLGISNEVEDRSDGTLEFKENPTSRHMSEQNSPSDLQQCHEKLDRIDVDEVEDQSETSKSQQNPTSPHITKQQQEAQKSPLRSISCPARVGVFTKIYKALKKPFKRSKSCSPKLSGSDPDPPTHMPPTEPDPPSPPEDEIFIVSSDSDNQTQAMINLKSFVSDLKPVKKGELKVTNIHDIDQNGQVTTAWLEERVNRARYVILCFSSDMKAITECPPNMPQLKHQMDYNLKFTMDFLVTGTIYGNGCRNPKGKFIPVLLHGHDMTTLILPLRHFLHFSWPSEEKRITKYIMNLPEHPMPCQGLPKRLVPKELSC</sequence>
<feature type="region of interest" description="Disordered" evidence="1">
    <location>
        <begin position="142"/>
        <end position="168"/>
    </location>
</feature>
<evidence type="ECO:0000313" key="3">
    <source>
        <dbReference type="Proteomes" id="UP001152795"/>
    </source>
</evidence>
<dbReference type="SUPFAM" id="SSF47986">
    <property type="entry name" value="DEATH domain"/>
    <property type="match status" value="1"/>
</dbReference>
<dbReference type="InterPro" id="IPR011029">
    <property type="entry name" value="DEATH-like_dom_sf"/>
</dbReference>
<gene>
    <name evidence="2" type="ORF">PACLA_8A046136</name>
</gene>
<protein>
    <submittedName>
        <fullName evidence="2">---NA</fullName>
    </submittedName>
</protein>
<keyword evidence="3" id="KW-1185">Reference proteome</keyword>
<evidence type="ECO:0000256" key="1">
    <source>
        <dbReference type="SAM" id="MobiDB-lite"/>
    </source>
</evidence>
<organism evidence="2 3">
    <name type="scientific">Paramuricea clavata</name>
    <name type="common">Red gorgonian</name>
    <name type="synonym">Violescent sea-whip</name>
    <dbReference type="NCBI Taxonomy" id="317549"/>
    <lineage>
        <taxon>Eukaryota</taxon>
        <taxon>Metazoa</taxon>
        <taxon>Cnidaria</taxon>
        <taxon>Anthozoa</taxon>
        <taxon>Octocorallia</taxon>
        <taxon>Malacalcyonacea</taxon>
        <taxon>Plexauridae</taxon>
        <taxon>Paramuricea</taxon>
    </lineage>
</organism>
<dbReference type="PROSITE" id="PS50017">
    <property type="entry name" value="DEATH_DOMAIN"/>
    <property type="match status" value="1"/>
</dbReference>
<comment type="caution">
    <text evidence="2">The sequence shown here is derived from an EMBL/GenBank/DDBJ whole genome shotgun (WGS) entry which is preliminary data.</text>
</comment>
<dbReference type="AlphaFoldDB" id="A0A6S7HA35"/>
<reference evidence="2" key="1">
    <citation type="submission" date="2020-04" db="EMBL/GenBank/DDBJ databases">
        <authorList>
            <person name="Alioto T."/>
            <person name="Alioto T."/>
            <person name="Gomez Garrido J."/>
        </authorList>
    </citation>
    <scope>NUCLEOTIDE SEQUENCE</scope>
    <source>
        <strain evidence="2">A484AB</strain>
    </source>
</reference>
<feature type="region of interest" description="Disordered" evidence="1">
    <location>
        <begin position="181"/>
        <end position="214"/>
    </location>
</feature>
<name>A0A6S7HA35_PARCT</name>
<feature type="region of interest" description="Disordered" evidence="1">
    <location>
        <begin position="238"/>
        <end position="272"/>
    </location>
</feature>
<dbReference type="CDD" id="cd01670">
    <property type="entry name" value="Death"/>
    <property type="match status" value="1"/>
</dbReference>
<dbReference type="EMBL" id="CACRXK020003986">
    <property type="protein sequence ID" value="CAB4001026.1"/>
    <property type="molecule type" value="Genomic_DNA"/>
</dbReference>
<feature type="compositionally biased region" description="Polar residues" evidence="1">
    <location>
        <begin position="189"/>
        <end position="214"/>
    </location>
</feature>
<feature type="compositionally biased region" description="Pro residues" evidence="1">
    <location>
        <begin position="251"/>
        <end position="267"/>
    </location>
</feature>
<dbReference type="Pfam" id="PF00531">
    <property type="entry name" value="Death"/>
    <property type="match status" value="1"/>
</dbReference>
<proteinExistence type="predicted"/>
<accession>A0A6S7HA35</accession>
<dbReference type="Proteomes" id="UP001152795">
    <property type="component" value="Unassembled WGS sequence"/>
</dbReference>
<evidence type="ECO:0000313" key="2">
    <source>
        <dbReference type="EMBL" id="CAB4001026.1"/>
    </source>
</evidence>
<dbReference type="GO" id="GO:0007165">
    <property type="term" value="P:signal transduction"/>
    <property type="evidence" value="ECO:0007669"/>
    <property type="project" value="InterPro"/>
</dbReference>